<evidence type="ECO:0000313" key="2">
    <source>
        <dbReference type="EMBL" id="RLN62769.1"/>
    </source>
</evidence>
<gene>
    <name evidence="2" type="ORF">BBJ29_006161</name>
    <name evidence="3" type="ORF">BBP00_00002104</name>
</gene>
<feature type="compositionally biased region" description="Basic and acidic residues" evidence="1">
    <location>
        <begin position="129"/>
        <end position="141"/>
    </location>
</feature>
<name>A0A3F2RZ72_9STRA</name>
<dbReference type="EMBL" id="MBAD02000790">
    <property type="protein sequence ID" value="RLN62769.1"/>
    <property type="molecule type" value="Genomic_DNA"/>
</dbReference>
<evidence type="ECO:0000313" key="3">
    <source>
        <dbReference type="EMBL" id="RLN66595.1"/>
    </source>
</evidence>
<evidence type="ECO:0000256" key="1">
    <source>
        <dbReference type="SAM" id="MobiDB-lite"/>
    </source>
</evidence>
<dbReference type="OrthoDB" id="433924at2759"/>
<dbReference type="AlphaFoldDB" id="A0A3F2RZ72"/>
<feature type="compositionally biased region" description="Basic and acidic residues" evidence="1">
    <location>
        <begin position="78"/>
        <end position="104"/>
    </location>
</feature>
<protein>
    <submittedName>
        <fullName evidence="3">Uncharacterized protein</fullName>
    </submittedName>
</protein>
<organism evidence="3 4">
    <name type="scientific">Phytophthora kernoviae</name>
    <dbReference type="NCBI Taxonomy" id="325452"/>
    <lineage>
        <taxon>Eukaryota</taxon>
        <taxon>Sar</taxon>
        <taxon>Stramenopiles</taxon>
        <taxon>Oomycota</taxon>
        <taxon>Peronosporomycetes</taxon>
        <taxon>Peronosporales</taxon>
        <taxon>Peronosporaceae</taxon>
        <taxon>Phytophthora</taxon>
    </lineage>
</organism>
<dbReference type="Proteomes" id="UP000284657">
    <property type="component" value="Unassembled WGS sequence"/>
</dbReference>
<dbReference type="EMBL" id="MBDO02000034">
    <property type="protein sequence ID" value="RLN66595.1"/>
    <property type="molecule type" value="Genomic_DNA"/>
</dbReference>
<proteinExistence type="predicted"/>
<dbReference type="Proteomes" id="UP000277300">
    <property type="component" value="Unassembled WGS sequence"/>
</dbReference>
<accession>A0A3F2RZ72</accession>
<feature type="region of interest" description="Disordered" evidence="1">
    <location>
        <begin position="67"/>
        <end position="199"/>
    </location>
</feature>
<sequence>MSLDESSVLMDRALVTMCVDLPESLGLYNTAKDQLSLAAIRAVPLLETVGPDSRKLALIKDWMKTYEPGEDQPLTSEIHMDSLKETDKRERKERARQQQVEKHTLLTSEGGEGGDKRSKKKKKKKTKEKTKNKGTSKEMAKKQKSSSSKSVQKSHDLADSDDDVLYIEDSSSSSEESSSESSSDSNSDDNRGKKRKNFI</sequence>
<feature type="compositionally biased region" description="Basic residues" evidence="1">
    <location>
        <begin position="117"/>
        <end position="128"/>
    </location>
</feature>
<reference evidence="4 5" key="1">
    <citation type="submission" date="2018-07" db="EMBL/GenBank/DDBJ databases">
        <title>Genome sequencing of oomycete isolates from Chile give support for New Zealand origin for Phytophthora kernoviae and make available the first Nothophytophthora sp. genome.</title>
        <authorList>
            <person name="Studholme D.J."/>
            <person name="Sanfuentes E."/>
            <person name="Panda P."/>
            <person name="Hill R."/>
            <person name="Sambles C."/>
            <person name="Grant M."/>
            <person name="Williams N.M."/>
            <person name="Mcdougal R.L."/>
        </authorList>
    </citation>
    <scope>NUCLEOTIDE SEQUENCE [LARGE SCALE GENOMIC DNA]</scope>
    <source>
        <strain evidence="3">Chile6</strain>
        <strain evidence="2">Chile7</strain>
    </source>
</reference>
<evidence type="ECO:0000313" key="4">
    <source>
        <dbReference type="Proteomes" id="UP000277300"/>
    </source>
</evidence>
<feature type="compositionally biased region" description="Low complexity" evidence="1">
    <location>
        <begin position="168"/>
        <end position="185"/>
    </location>
</feature>
<evidence type="ECO:0000313" key="5">
    <source>
        <dbReference type="Proteomes" id="UP000284657"/>
    </source>
</evidence>
<comment type="caution">
    <text evidence="3">The sequence shown here is derived from an EMBL/GenBank/DDBJ whole genome shotgun (WGS) entry which is preliminary data.</text>
</comment>